<dbReference type="SUPFAM" id="SSF55021">
    <property type="entry name" value="ACT-like"/>
    <property type="match status" value="1"/>
</dbReference>
<dbReference type="EMBL" id="UGPG01000001">
    <property type="protein sequence ID" value="STY45592.1"/>
    <property type="molecule type" value="Genomic_DNA"/>
</dbReference>
<comment type="cofactor">
    <cofactor evidence="2 12">
        <name>pyridoxal 5'-phosphate</name>
        <dbReference type="ChEBI" id="CHEBI:597326"/>
    </cofactor>
</comment>
<evidence type="ECO:0000256" key="3">
    <source>
        <dbReference type="ARBA" id="ARBA00004810"/>
    </source>
</evidence>
<dbReference type="InterPro" id="IPR045865">
    <property type="entry name" value="ACT-like_dom_sf"/>
</dbReference>
<sequence length="422" mass="46175">MELVDLLVTKEDVLAAYDTLKSVVRHTPLEYDFYLSQKYDCHVYLKREDQQQVRSFKIRGAYYAIKQLTAAQLANGVVCASAGNHAQGVAYTCNQLKVPATIFMPTTTPKQKIDQVTFFGGTEVTVELIGDTFDASSKAAVHFANDNQKTIIPPFDDANVIAGQGTLAVEMLEDLTNENNAADFVFAGIGGGGLISGISAYLKSTSPSTKIIGVEPSGAPSMAAALEQDHVVCLEQIDKFVDGAAVKQVGERNFLHVKTLVDDVIDVPEGEVCSTILDLYSKQAIVAEPAGALSVAALNHYRDKIKGKTVVCVVSGGNNDINRMQEIEERSLLFEGLKHYFIVNFPQRPGALKEFVNEVLGPEDDITKFEYTKKVNRGNGPVIIGVLLKYKQEYPDLLKRVEAFDPSFIAINENHMLYGLLV</sequence>
<dbReference type="AlphaFoldDB" id="A0A378MJK8"/>
<dbReference type="Proteomes" id="UP000254879">
    <property type="component" value="Unassembled WGS sequence"/>
</dbReference>
<dbReference type="GO" id="GO:0006565">
    <property type="term" value="P:L-serine catabolic process"/>
    <property type="evidence" value="ECO:0007669"/>
    <property type="project" value="TreeGrafter"/>
</dbReference>
<dbReference type="InterPro" id="IPR050147">
    <property type="entry name" value="Ser/Thr_Dehydratase"/>
</dbReference>
<dbReference type="EC" id="4.3.1.19" evidence="12"/>
<organism evidence="14 15">
    <name type="scientific">Listeria grayi</name>
    <name type="common">Listeria murrayi</name>
    <dbReference type="NCBI Taxonomy" id="1641"/>
    <lineage>
        <taxon>Bacteria</taxon>
        <taxon>Bacillati</taxon>
        <taxon>Bacillota</taxon>
        <taxon>Bacilli</taxon>
        <taxon>Bacillales</taxon>
        <taxon>Listeriaceae</taxon>
        <taxon>Listeria</taxon>
    </lineage>
</organism>
<dbReference type="InterPro" id="IPR001721">
    <property type="entry name" value="TD_ACT-like"/>
</dbReference>
<dbReference type="FunFam" id="3.40.50.1100:FF:000007">
    <property type="entry name" value="L-threonine dehydratase catabolic TdcB"/>
    <property type="match status" value="1"/>
</dbReference>
<dbReference type="GO" id="GO:0006567">
    <property type="term" value="P:L-threonine catabolic process"/>
    <property type="evidence" value="ECO:0007669"/>
    <property type="project" value="TreeGrafter"/>
</dbReference>
<evidence type="ECO:0000313" key="15">
    <source>
        <dbReference type="Proteomes" id="UP000254879"/>
    </source>
</evidence>
<proteinExistence type="inferred from homology"/>
<feature type="domain" description="ACT-like" evidence="13">
    <location>
        <begin position="339"/>
        <end position="413"/>
    </location>
</feature>
<keyword evidence="10 12" id="KW-0100">Branched-chain amino acid biosynthesis</keyword>
<dbReference type="GO" id="GO:0030170">
    <property type="term" value="F:pyridoxal phosphate binding"/>
    <property type="evidence" value="ECO:0007669"/>
    <property type="project" value="InterPro"/>
</dbReference>
<dbReference type="InterPro" id="IPR001926">
    <property type="entry name" value="TrpB-like_PALP"/>
</dbReference>
<dbReference type="InterPro" id="IPR036052">
    <property type="entry name" value="TrpB-like_PALP_sf"/>
</dbReference>
<dbReference type="PANTHER" id="PTHR48078:SF11">
    <property type="entry name" value="THREONINE DEHYDRATASE, MITOCHONDRIAL"/>
    <property type="match status" value="1"/>
</dbReference>
<keyword evidence="8 12" id="KW-0663">Pyridoxal phosphate</keyword>
<dbReference type="PANTHER" id="PTHR48078">
    <property type="entry name" value="THREONINE DEHYDRATASE, MITOCHONDRIAL-RELATED"/>
    <property type="match status" value="1"/>
</dbReference>
<dbReference type="FunFam" id="3.40.1020.10:FF:000002">
    <property type="entry name" value="L-threonine dehydratase"/>
    <property type="match status" value="1"/>
</dbReference>
<dbReference type="GO" id="GO:0009097">
    <property type="term" value="P:isoleucine biosynthetic process"/>
    <property type="evidence" value="ECO:0007669"/>
    <property type="project" value="UniProtKB-UniRule"/>
</dbReference>
<comment type="catalytic activity">
    <reaction evidence="1 12">
        <text>L-threonine = 2-oxobutanoate + NH4(+)</text>
        <dbReference type="Rhea" id="RHEA:22108"/>
        <dbReference type="ChEBI" id="CHEBI:16763"/>
        <dbReference type="ChEBI" id="CHEBI:28938"/>
        <dbReference type="ChEBI" id="CHEBI:57926"/>
        <dbReference type="EC" id="4.3.1.19"/>
    </reaction>
</comment>
<dbReference type="PROSITE" id="PS51672">
    <property type="entry name" value="ACT_LIKE"/>
    <property type="match status" value="1"/>
</dbReference>
<dbReference type="PROSITE" id="PS00165">
    <property type="entry name" value="DEHYDRATASE_SER_THR"/>
    <property type="match status" value="1"/>
</dbReference>
<protein>
    <recommendedName>
        <fullName evidence="12">L-threonine dehydratase</fullName>
        <ecNumber evidence="12">4.3.1.19</ecNumber>
    </recommendedName>
    <alternativeName>
        <fullName evidence="12">Threonine deaminase</fullName>
    </alternativeName>
</protein>
<dbReference type="CDD" id="cd01562">
    <property type="entry name" value="Thr-dehyd"/>
    <property type="match status" value="1"/>
</dbReference>
<keyword evidence="6 12" id="KW-0028">Amino-acid biosynthesis</keyword>
<dbReference type="GO" id="GO:0004794">
    <property type="term" value="F:threonine deaminase activity"/>
    <property type="evidence" value="ECO:0007669"/>
    <property type="project" value="UniProtKB-UniRule"/>
</dbReference>
<gene>
    <name evidence="12 14" type="primary">ilvA</name>
    <name evidence="14" type="ORF">NCTC10815_02975</name>
</gene>
<evidence type="ECO:0000256" key="1">
    <source>
        <dbReference type="ARBA" id="ARBA00001274"/>
    </source>
</evidence>
<evidence type="ECO:0000256" key="5">
    <source>
        <dbReference type="ARBA" id="ARBA00011881"/>
    </source>
</evidence>
<evidence type="ECO:0000256" key="8">
    <source>
        <dbReference type="ARBA" id="ARBA00022898"/>
    </source>
</evidence>
<keyword evidence="9 12" id="KW-0456">Lyase</keyword>
<dbReference type="UniPathway" id="UPA00047">
    <property type="reaction ID" value="UER00054"/>
</dbReference>
<dbReference type="Pfam" id="PF00585">
    <property type="entry name" value="Thr_dehydrat_C"/>
    <property type="match status" value="1"/>
</dbReference>
<evidence type="ECO:0000256" key="7">
    <source>
        <dbReference type="ARBA" id="ARBA00022624"/>
    </source>
</evidence>
<evidence type="ECO:0000256" key="9">
    <source>
        <dbReference type="ARBA" id="ARBA00023239"/>
    </source>
</evidence>
<dbReference type="RefSeq" id="WP_115346388.1">
    <property type="nucleotide sequence ID" value="NZ_UGPG01000001.1"/>
</dbReference>
<dbReference type="NCBIfam" id="TIGR02079">
    <property type="entry name" value="THD1"/>
    <property type="match status" value="1"/>
</dbReference>
<dbReference type="SUPFAM" id="SSF53686">
    <property type="entry name" value="Tryptophan synthase beta subunit-like PLP-dependent enzymes"/>
    <property type="match status" value="1"/>
</dbReference>
<dbReference type="NCBIfam" id="NF006390">
    <property type="entry name" value="PRK08639.1"/>
    <property type="match status" value="1"/>
</dbReference>
<evidence type="ECO:0000256" key="10">
    <source>
        <dbReference type="ARBA" id="ARBA00023304"/>
    </source>
</evidence>
<evidence type="ECO:0000259" key="13">
    <source>
        <dbReference type="PROSITE" id="PS51672"/>
    </source>
</evidence>
<evidence type="ECO:0000313" key="14">
    <source>
        <dbReference type="EMBL" id="STY45592.1"/>
    </source>
</evidence>
<comment type="function">
    <text evidence="11 12">Catalyzes the anaerobic formation of alpha-ketobutyrate and ammonia from threonine in a two-step reaction. The first step involved a dehydration of threonine and a production of enamine intermediates (aminocrotonate), which tautomerizes to its imine form (iminobutyrate). Both intermediates are unstable and short-lived. The second step is the nonenzymatic hydrolysis of the enamine/imine intermediates to form 2-ketobutyrate and free ammonia. In the low water environment of the cell, the second step is accelerated by RidA.</text>
</comment>
<reference evidence="14 15" key="1">
    <citation type="submission" date="2018-06" db="EMBL/GenBank/DDBJ databases">
        <authorList>
            <consortium name="Pathogen Informatics"/>
            <person name="Doyle S."/>
        </authorList>
    </citation>
    <scope>NUCLEOTIDE SEQUENCE [LARGE SCALE GENOMIC DNA]</scope>
    <source>
        <strain evidence="15">NCTC 10815</strain>
    </source>
</reference>
<evidence type="ECO:0000256" key="12">
    <source>
        <dbReference type="RuleBase" id="RU362012"/>
    </source>
</evidence>
<dbReference type="Gene3D" id="3.40.1020.10">
    <property type="entry name" value="Biosynthetic Threonine Deaminase, Domain 3"/>
    <property type="match status" value="1"/>
</dbReference>
<dbReference type="Gene3D" id="3.40.50.1100">
    <property type="match status" value="2"/>
</dbReference>
<evidence type="ECO:0000256" key="6">
    <source>
        <dbReference type="ARBA" id="ARBA00022605"/>
    </source>
</evidence>
<comment type="subunit">
    <text evidence="5 12">Homotetramer.</text>
</comment>
<dbReference type="InterPro" id="IPR038110">
    <property type="entry name" value="TD_ACT-like_sf"/>
</dbReference>
<accession>A0A378MJK8</accession>
<dbReference type="Pfam" id="PF00291">
    <property type="entry name" value="PALP"/>
    <property type="match status" value="1"/>
</dbReference>
<comment type="pathway">
    <text evidence="3 12">Amino-acid biosynthesis; L-isoleucine biosynthesis; 2-oxobutanoate from L-threonine: step 1/1.</text>
</comment>
<evidence type="ECO:0000256" key="4">
    <source>
        <dbReference type="ARBA" id="ARBA00010869"/>
    </source>
</evidence>
<dbReference type="InterPro" id="IPR000634">
    <property type="entry name" value="Ser/Thr_deHydtase_PyrdxlP-BS"/>
</dbReference>
<evidence type="ECO:0000256" key="11">
    <source>
        <dbReference type="ARBA" id="ARBA00025527"/>
    </source>
</evidence>
<keyword evidence="7 12" id="KW-0412">Isoleucine biosynthesis</keyword>
<evidence type="ECO:0000256" key="2">
    <source>
        <dbReference type="ARBA" id="ARBA00001933"/>
    </source>
</evidence>
<dbReference type="InterPro" id="IPR011820">
    <property type="entry name" value="IlvA"/>
</dbReference>
<comment type="similarity">
    <text evidence="4 12">Belongs to the serine/threonine dehydratase family.</text>
</comment>
<name>A0A378MJK8_LISGR</name>
<dbReference type="GO" id="GO:0003941">
    <property type="term" value="F:L-serine ammonia-lyase activity"/>
    <property type="evidence" value="ECO:0007669"/>
    <property type="project" value="TreeGrafter"/>
</dbReference>